<reference evidence="2 3" key="1">
    <citation type="submission" date="2017-02" db="EMBL/GenBank/DDBJ databases">
        <title>Draft Genome Sequence of Streptomyces tsukubaensis F601, a Producer of the immunosuppressant tacrolimus FK506.</title>
        <authorList>
            <person name="Zong G."/>
            <person name="Zhong C."/>
            <person name="Fu J."/>
            <person name="Qin R."/>
            <person name="Cao G."/>
        </authorList>
    </citation>
    <scope>NUCLEOTIDE SEQUENCE [LARGE SCALE GENOMIC DNA]</scope>
    <source>
        <strain evidence="2 3">F601</strain>
    </source>
</reference>
<feature type="region of interest" description="Disordered" evidence="1">
    <location>
        <begin position="59"/>
        <end position="86"/>
    </location>
</feature>
<evidence type="ECO:0000313" key="3">
    <source>
        <dbReference type="Proteomes" id="UP000190539"/>
    </source>
</evidence>
<gene>
    <name evidence="2" type="ORF">B1H18_21335</name>
</gene>
<comment type="caution">
    <text evidence="2">The sequence shown here is derived from an EMBL/GenBank/DDBJ whole genome shotgun (WGS) entry which is preliminary data.</text>
</comment>
<name>A0A1V4A5Z3_9ACTN</name>
<evidence type="ECO:0000313" key="2">
    <source>
        <dbReference type="EMBL" id="OON76173.1"/>
    </source>
</evidence>
<feature type="region of interest" description="Disordered" evidence="1">
    <location>
        <begin position="1"/>
        <end position="46"/>
    </location>
</feature>
<protein>
    <submittedName>
        <fullName evidence="2">Uncharacterized protein</fullName>
    </submittedName>
</protein>
<dbReference type="EMBL" id="MVFC01000019">
    <property type="protein sequence ID" value="OON76173.1"/>
    <property type="molecule type" value="Genomic_DNA"/>
</dbReference>
<dbReference type="Proteomes" id="UP000190539">
    <property type="component" value="Unassembled WGS sequence"/>
</dbReference>
<evidence type="ECO:0000256" key="1">
    <source>
        <dbReference type="SAM" id="MobiDB-lite"/>
    </source>
</evidence>
<feature type="compositionally biased region" description="Low complexity" evidence="1">
    <location>
        <begin position="1"/>
        <end position="24"/>
    </location>
</feature>
<feature type="compositionally biased region" description="Acidic residues" evidence="1">
    <location>
        <begin position="66"/>
        <end position="76"/>
    </location>
</feature>
<sequence>MPNDSDSAAQASDDADVPDVLPPARKSKYQTDAWQPKVVTSSGDAKNQRIAAATYTAIYGGTPQVVDEEPEDDSETPDANSTKVPKLTQAYYTAPSLVAWDRKPNGPGKSGNTALTGGSFYVDLGALRTAEQECLAAANTSINAYERLRKTVRAAVASDDIFGQMVGIYYGNLSIGTTNGVTTEASVEYDPLDQEGRDFAESTNPRMEQLLQAVGGAIEVMGVFNATLNNAGQMYAQSDHDASFGTDD</sequence>
<dbReference type="AlphaFoldDB" id="A0A1V4A5Z3"/>
<organism evidence="2 3">
    <name type="scientific">Streptomyces tsukubensis</name>
    <dbReference type="NCBI Taxonomy" id="83656"/>
    <lineage>
        <taxon>Bacteria</taxon>
        <taxon>Bacillati</taxon>
        <taxon>Actinomycetota</taxon>
        <taxon>Actinomycetes</taxon>
        <taxon>Kitasatosporales</taxon>
        <taxon>Streptomycetaceae</taxon>
        <taxon>Streptomyces</taxon>
    </lineage>
</organism>
<accession>A0A1V4A5Z3</accession>
<keyword evidence="3" id="KW-1185">Reference proteome</keyword>
<proteinExistence type="predicted"/>
<feature type="compositionally biased region" description="Polar residues" evidence="1">
    <location>
        <begin position="30"/>
        <end position="45"/>
    </location>
</feature>